<protein>
    <recommendedName>
        <fullName evidence="3">Protein-glutamine gamma-glutamyltransferase-like C-terminal domain-containing protein</fullName>
    </recommendedName>
</protein>
<dbReference type="KEGG" id="ten:LPB136_04915"/>
<evidence type="ECO:0000259" key="3">
    <source>
        <dbReference type="Pfam" id="PF13559"/>
    </source>
</evidence>
<evidence type="ECO:0000313" key="5">
    <source>
        <dbReference type="Proteomes" id="UP000181898"/>
    </source>
</evidence>
<keyword evidence="5" id="KW-1185">Reference proteome</keyword>
<organism evidence="4 5">
    <name type="scientific">Tenacibaculum todarodis</name>
    <dbReference type="NCBI Taxonomy" id="1850252"/>
    <lineage>
        <taxon>Bacteria</taxon>
        <taxon>Pseudomonadati</taxon>
        <taxon>Bacteroidota</taxon>
        <taxon>Flavobacteriia</taxon>
        <taxon>Flavobacteriales</taxon>
        <taxon>Flavobacteriaceae</taxon>
        <taxon>Tenacibaculum</taxon>
    </lineage>
</organism>
<keyword evidence="1" id="KW-0812">Transmembrane</keyword>
<dbReference type="EMBL" id="CP018155">
    <property type="protein sequence ID" value="APG64740.1"/>
    <property type="molecule type" value="Genomic_DNA"/>
</dbReference>
<feature type="domain" description="Protein-glutamine gamma-glutamyltransferase-like C-terminal" evidence="3">
    <location>
        <begin position="169"/>
        <end position="234"/>
    </location>
</feature>
<dbReference type="InterPro" id="IPR025403">
    <property type="entry name" value="TgpA-like_C"/>
</dbReference>
<dbReference type="OrthoDB" id="5491447at2"/>
<dbReference type="AlphaFoldDB" id="A0A1L3JHX0"/>
<evidence type="ECO:0000256" key="1">
    <source>
        <dbReference type="SAM" id="Phobius"/>
    </source>
</evidence>
<gene>
    <name evidence="4" type="ORF">LPB136_04915</name>
</gene>
<dbReference type="Proteomes" id="UP000181898">
    <property type="component" value="Chromosome"/>
</dbReference>
<feature type="transmembrane region" description="Helical" evidence="1">
    <location>
        <begin position="99"/>
        <end position="117"/>
    </location>
</feature>
<evidence type="ECO:0000256" key="2">
    <source>
        <dbReference type="SAM" id="SignalP"/>
    </source>
</evidence>
<dbReference type="STRING" id="1850252.LPB136_04915"/>
<accession>A0A1L3JHX0</accession>
<sequence>MKHFIIFISFFIFSFGSFAQQDFEGIQIDSTQVSLTKFDEQSIEKYRNSDDFNYNVQKKEDNILDRLWNWLGRLVKKGLSWIFDDISPALGLIKDFLSILPYILLAVLLYFILKFFLKIDTNNLKNKNAKIAAIHITDEEELIKNSDLQELVNQSVTNKNYRLAVRYYYLLILQKLADKELIIWQQEKTNEDYIKELQATKVHHQFTESTRLYDFVWYGNFDIDETEFTKAASLFTNLKSKIGE</sequence>
<evidence type="ECO:0000313" key="4">
    <source>
        <dbReference type="EMBL" id="APG64740.1"/>
    </source>
</evidence>
<reference evidence="4 5" key="1">
    <citation type="submission" date="2016-11" db="EMBL/GenBank/DDBJ databases">
        <title>Tenacibaculum sp. LPB0136, isolated from marine environment.</title>
        <authorList>
            <person name="Kim E."/>
            <person name="Yi H."/>
        </authorList>
    </citation>
    <scope>NUCLEOTIDE SEQUENCE [LARGE SCALE GENOMIC DNA]</scope>
    <source>
        <strain evidence="4 5">LPB0136</strain>
    </source>
</reference>
<name>A0A1L3JHX0_9FLAO</name>
<feature type="chain" id="PRO_5013199386" description="Protein-glutamine gamma-glutamyltransferase-like C-terminal domain-containing protein" evidence="2">
    <location>
        <begin position="20"/>
        <end position="244"/>
    </location>
</feature>
<feature type="signal peptide" evidence="2">
    <location>
        <begin position="1"/>
        <end position="19"/>
    </location>
</feature>
<keyword evidence="1" id="KW-0472">Membrane</keyword>
<dbReference type="RefSeq" id="WP_072555065.1">
    <property type="nucleotide sequence ID" value="NZ_CP018155.1"/>
</dbReference>
<keyword evidence="1" id="KW-1133">Transmembrane helix</keyword>
<dbReference type="Pfam" id="PF13559">
    <property type="entry name" value="DUF4129"/>
    <property type="match status" value="1"/>
</dbReference>
<proteinExistence type="predicted"/>
<keyword evidence="2" id="KW-0732">Signal</keyword>